<feature type="short sequence motif" description="Gly-cisPro motif, important for rejection of L-amino acids" evidence="4">
    <location>
        <begin position="137"/>
        <end position="138"/>
    </location>
</feature>
<evidence type="ECO:0000313" key="6">
    <source>
        <dbReference type="Proteomes" id="UP001437460"/>
    </source>
</evidence>
<proteinExistence type="inferred from homology"/>
<dbReference type="NCBIfam" id="TIGR00256">
    <property type="entry name" value="D-aminoacyl-tRNA deacylase"/>
    <property type="match status" value="1"/>
</dbReference>
<dbReference type="InterPro" id="IPR023509">
    <property type="entry name" value="DTD-like_sf"/>
</dbReference>
<comment type="domain">
    <text evidence="4">A Gly-cisPro motif from one monomer fits into the active site of the other monomer to allow specific chiral rejection of L-amino acids.</text>
</comment>
<keyword evidence="6" id="KW-1185">Reference proteome</keyword>
<dbReference type="PANTHER" id="PTHR10472:SF5">
    <property type="entry name" value="D-AMINOACYL-TRNA DEACYLASE 1"/>
    <property type="match status" value="1"/>
</dbReference>
<dbReference type="Gene3D" id="3.50.80.10">
    <property type="entry name" value="D-tyrosyl-tRNA(Tyr) deacylase"/>
    <property type="match status" value="1"/>
</dbReference>
<evidence type="ECO:0000313" key="5">
    <source>
        <dbReference type="EMBL" id="MEQ2564256.1"/>
    </source>
</evidence>
<comment type="catalytic activity">
    <reaction evidence="4">
        <text>a D-aminoacyl-tRNA + H2O = a tRNA + a D-alpha-amino acid + H(+)</text>
        <dbReference type="Rhea" id="RHEA:13953"/>
        <dbReference type="Rhea" id="RHEA-COMP:10123"/>
        <dbReference type="Rhea" id="RHEA-COMP:10124"/>
        <dbReference type="ChEBI" id="CHEBI:15377"/>
        <dbReference type="ChEBI" id="CHEBI:15378"/>
        <dbReference type="ChEBI" id="CHEBI:59871"/>
        <dbReference type="ChEBI" id="CHEBI:78442"/>
        <dbReference type="ChEBI" id="CHEBI:79333"/>
        <dbReference type="EC" id="3.1.1.96"/>
    </reaction>
</comment>
<keyword evidence="2 4" id="KW-0820">tRNA-binding</keyword>
<dbReference type="Proteomes" id="UP001437460">
    <property type="component" value="Unassembled WGS sequence"/>
</dbReference>
<dbReference type="RefSeq" id="WP_349230291.1">
    <property type="nucleotide sequence ID" value="NZ_JBBMFJ010000036.1"/>
</dbReference>
<comment type="similarity">
    <text evidence="1 4">Belongs to the DTD family.</text>
</comment>
<evidence type="ECO:0000256" key="4">
    <source>
        <dbReference type="HAMAP-Rule" id="MF_00518"/>
    </source>
</evidence>
<keyword evidence="3 4" id="KW-0378">Hydrolase</keyword>
<organism evidence="5 6">
    <name type="scientific">Ventrimonas faecis</name>
    <dbReference type="NCBI Taxonomy" id="3133170"/>
    <lineage>
        <taxon>Bacteria</taxon>
        <taxon>Bacillati</taxon>
        <taxon>Bacillota</taxon>
        <taxon>Clostridia</taxon>
        <taxon>Lachnospirales</taxon>
        <taxon>Lachnospiraceae</taxon>
        <taxon>Ventrimonas</taxon>
    </lineage>
</organism>
<comment type="subunit">
    <text evidence="4">Homodimer.</text>
</comment>
<evidence type="ECO:0000256" key="2">
    <source>
        <dbReference type="ARBA" id="ARBA00022555"/>
    </source>
</evidence>
<comment type="catalytic activity">
    <reaction evidence="4">
        <text>glycyl-tRNA(Ala) + H2O = tRNA(Ala) + glycine + H(+)</text>
        <dbReference type="Rhea" id="RHEA:53744"/>
        <dbReference type="Rhea" id="RHEA-COMP:9657"/>
        <dbReference type="Rhea" id="RHEA-COMP:13640"/>
        <dbReference type="ChEBI" id="CHEBI:15377"/>
        <dbReference type="ChEBI" id="CHEBI:15378"/>
        <dbReference type="ChEBI" id="CHEBI:57305"/>
        <dbReference type="ChEBI" id="CHEBI:78442"/>
        <dbReference type="ChEBI" id="CHEBI:78522"/>
    </reaction>
</comment>
<dbReference type="GO" id="GO:0051499">
    <property type="term" value="F:D-aminoacyl-tRNA deacylase activity"/>
    <property type="evidence" value="ECO:0007669"/>
    <property type="project" value="UniProtKB-EC"/>
</dbReference>
<evidence type="ECO:0000256" key="1">
    <source>
        <dbReference type="ARBA" id="ARBA00009673"/>
    </source>
</evidence>
<dbReference type="EC" id="3.1.1.-" evidence="4"/>
<dbReference type="Pfam" id="PF02580">
    <property type="entry name" value="Tyr_Deacylase"/>
    <property type="match status" value="1"/>
</dbReference>
<keyword evidence="4" id="KW-0963">Cytoplasm</keyword>
<comment type="subcellular location">
    <subcellularLocation>
        <location evidence="4">Cytoplasm</location>
    </subcellularLocation>
</comment>
<reference evidence="5 6" key="1">
    <citation type="submission" date="2024-03" db="EMBL/GenBank/DDBJ databases">
        <title>Human intestinal bacterial collection.</title>
        <authorList>
            <person name="Pauvert C."/>
            <person name="Hitch T.C.A."/>
            <person name="Clavel T."/>
        </authorList>
    </citation>
    <scope>NUCLEOTIDE SEQUENCE [LARGE SCALE GENOMIC DNA]</scope>
    <source>
        <strain evidence="5 6">CLA-AP-H27</strain>
    </source>
</reference>
<dbReference type="InterPro" id="IPR003732">
    <property type="entry name" value="Daa-tRNA_deacyls_DTD"/>
</dbReference>
<dbReference type="EC" id="3.1.1.96" evidence="4"/>
<keyword evidence="4" id="KW-0694">RNA-binding</keyword>
<dbReference type="SUPFAM" id="SSF69500">
    <property type="entry name" value="DTD-like"/>
    <property type="match status" value="1"/>
</dbReference>
<sequence>MRVVLQRVTQASVKVDDEVIGAIGSGFLILLGVSDEDNESVADKMADKICKLRIFADENGKTNLSLTDVGGELLVVSQFTLYADCHKGNRPSFVKAGAPDKANRLYEYFVERCRQYVPKVEHGSFGADMKVELLNDGPFTLVLNADENGIVS</sequence>
<gene>
    <name evidence="4 5" type="primary">dtd</name>
    <name evidence="5" type="ORF">WMO41_13970</name>
</gene>
<dbReference type="HAMAP" id="MF_00518">
    <property type="entry name" value="Deacylase_Dtd"/>
    <property type="match status" value="1"/>
</dbReference>
<dbReference type="EMBL" id="JBBMFJ010000036">
    <property type="protein sequence ID" value="MEQ2564256.1"/>
    <property type="molecule type" value="Genomic_DNA"/>
</dbReference>
<evidence type="ECO:0000256" key="3">
    <source>
        <dbReference type="ARBA" id="ARBA00022801"/>
    </source>
</evidence>
<dbReference type="PANTHER" id="PTHR10472">
    <property type="entry name" value="D-TYROSYL-TRNA TYR DEACYLASE"/>
    <property type="match status" value="1"/>
</dbReference>
<dbReference type="CDD" id="cd00563">
    <property type="entry name" value="Dtyr_deacylase"/>
    <property type="match status" value="1"/>
</dbReference>
<accession>A0ABV1HQB5</accession>
<comment type="function">
    <text evidence="4">An aminoacyl-tRNA editing enzyme that deacylates mischarged D-aminoacyl-tRNAs. Also deacylates mischarged glycyl-tRNA(Ala), protecting cells against glycine mischarging by AlaRS. Acts via tRNA-based rather than protein-based catalysis; rejects L-amino acids rather than detecting D-amino acids in the active site. By recycling D-aminoacyl-tRNA to D-amino acids and free tRNA molecules, this enzyme counteracts the toxicity associated with the formation of D-aminoacyl-tRNA entities in vivo and helps enforce protein L-homochirality.</text>
</comment>
<name>A0ABV1HQB5_9FIRM</name>
<protein>
    <recommendedName>
        <fullName evidence="4">D-aminoacyl-tRNA deacylase</fullName>
        <shortName evidence="4">DTD</shortName>
        <ecNumber evidence="4">3.1.1.96</ecNumber>
    </recommendedName>
    <alternativeName>
        <fullName evidence="4">Gly-tRNA(Ala) deacylase</fullName>
        <ecNumber evidence="4">3.1.1.-</ecNumber>
    </alternativeName>
</protein>
<comment type="caution">
    <text evidence="5">The sequence shown here is derived from an EMBL/GenBank/DDBJ whole genome shotgun (WGS) entry which is preliminary data.</text>
</comment>